<sequence>MDTFLITGLRCTVATQCMLSHSTSKTSSTSFPPKQIERMLKLFIRIKLVGSQLEFRELTRRRGEAVLDQRKWRSSP</sequence>
<organism evidence="1">
    <name type="scientific">Salix viminalis</name>
    <name type="common">Common osier</name>
    <name type="synonym">Basket willow</name>
    <dbReference type="NCBI Taxonomy" id="40686"/>
    <lineage>
        <taxon>Eukaryota</taxon>
        <taxon>Viridiplantae</taxon>
        <taxon>Streptophyta</taxon>
        <taxon>Embryophyta</taxon>
        <taxon>Tracheophyta</taxon>
        <taxon>Spermatophyta</taxon>
        <taxon>Magnoliopsida</taxon>
        <taxon>eudicotyledons</taxon>
        <taxon>Gunneridae</taxon>
        <taxon>Pentapetalae</taxon>
        <taxon>rosids</taxon>
        <taxon>fabids</taxon>
        <taxon>Malpighiales</taxon>
        <taxon>Salicaceae</taxon>
        <taxon>Saliceae</taxon>
        <taxon>Salix</taxon>
    </lineage>
</organism>
<gene>
    <name evidence="1" type="ORF">SVIM_LOCUS136015</name>
</gene>
<name>A0A6N2KUR0_SALVM</name>
<dbReference type="EMBL" id="CAADRP010000768">
    <property type="protein sequence ID" value="VFU31731.1"/>
    <property type="molecule type" value="Genomic_DNA"/>
</dbReference>
<proteinExistence type="predicted"/>
<dbReference type="AlphaFoldDB" id="A0A6N2KUR0"/>
<protein>
    <submittedName>
        <fullName evidence="1">Uncharacterized protein</fullName>
    </submittedName>
</protein>
<reference evidence="1" key="1">
    <citation type="submission" date="2019-03" db="EMBL/GenBank/DDBJ databases">
        <authorList>
            <person name="Mank J."/>
            <person name="Almeida P."/>
        </authorList>
    </citation>
    <scope>NUCLEOTIDE SEQUENCE</scope>
    <source>
        <strain evidence="1">78183</strain>
    </source>
</reference>
<accession>A0A6N2KUR0</accession>
<evidence type="ECO:0000313" key="1">
    <source>
        <dbReference type="EMBL" id="VFU31731.1"/>
    </source>
</evidence>